<reference evidence="2 3" key="1">
    <citation type="submission" date="2016-10" db="EMBL/GenBank/DDBJ databases">
        <authorList>
            <person name="de Groot N.N."/>
        </authorList>
    </citation>
    <scope>NUCLEOTIDE SEQUENCE [LARGE SCALE GENOMIC DNA]</scope>
    <source>
        <strain evidence="2 3">CGMCC 1.10267</strain>
    </source>
</reference>
<protein>
    <recommendedName>
        <fullName evidence="1">T6SS Transcription factor RovC-like DNA binding domain-containing protein</fullName>
    </recommendedName>
</protein>
<dbReference type="InterPro" id="IPR018754">
    <property type="entry name" value="RovC-like_DNA-bd"/>
</dbReference>
<organism evidence="2 3">
    <name type="scientific">Pelagibacterium luteolum</name>
    <dbReference type="NCBI Taxonomy" id="440168"/>
    <lineage>
        <taxon>Bacteria</taxon>
        <taxon>Pseudomonadati</taxon>
        <taxon>Pseudomonadota</taxon>
        <taxon>Alphaproteobacteria</taxon>
        <taxon>Hyphomicrobiales</taxon>
        <taxon>Devosiaceae</taxon>
        <taxon>Pelagibacterium</taxon>
    </lineage>
</organism>
<dbReference type="EMBL" id="FNCS01000016">
    <property type="protein sequence ID" value="SDH00387.1"/>
    <property type="molecule type" value="Genomic_DNA"/>
</dbReference>
<evidence type="ECO:0000313" key="2">
    <source>
        <dbReference type="EMBL" id="SDH00387.1"/>
    </source>
</evidence>
<gene>
    <name evidence="2" type="ORF">SAMN04487974_1164</name>
</gene>
<dbReference type="STRING" id="440168.SAMN04487974_1164"/>
<dbReference type="Pfam" id="PF10074">
    <property type="entry name" value="RovC_DNA-bd"/>
    <property type="match status" value="1"/>
</dbReference>
<accession>A0A1G7YVG6</accession>
<dbReference type="AlphaFoldDB" id="A0A1G7YVG6"/>
<evidence type="ECO:0000259" key="1">
    <source>
        <dbReference type="Pfam" id="PF10074"/>
    </source>
</evidence>
<name>A0A1G7YVG6_9HYPH</name>
<dbReference type="Proteomes" id="UP000199495">
    <property type="component" value="Unassembled WGS sequence"/>
</dbReference>
<keyword evidence="3" id="KW-1185">Reference proteome</keyword>
<feature type="domain" description="T6SS Transcription factor RovC-like DNA binding" evidence="1">
    <location>
        <begin position="54"/>
        <end position="157"/>
    </location>
</feature>
<proteinExistence type="predicted"/>
<evidence type="ECO:0000313" key="3">
    <source>
        <dbReference type="Proteomes" id="UP000199495"/>
    </source>
</evidence>
<dbReference type="RefSeq" id="WP_244505117.1">
    <property type="nucleotide sequence ID" value="NZ_FNCS01000016.1"/>
</dbReference>
<sequence length="162" mass="18344">MPALPTIEDRSGAIVLEGSIPADDGLHLRFRTHRLDAQMLVLDSAQNGGVLAAVVPLDADGLERIHELERLWRALHNRPLPPSRSITRLKRSDLRLMVRTLDGRREGANLREIAEVFFGGRRVASDPWKTSSLRDKMNRLFREGEAMVAGGYHKLLRPRRRV</sequence>